<organism evidence="1 2">
    <name type="scientific">Diaphorobacter aerolatus</name>
    <dbReference type="NCBI Taxonomy" id="1288495"/>
    <lineage>
        <taxon>Bacteria</taxon>
        <taxon>Pseudomonadati</taxon>
        <taxon>Pseudomonadota</taxon>
        <taxon>Betaproteobacteria</taxon>
        <taxon>Burkholderiales</taxon>
        <taxon>Comamonadaceae</taxon>
        <taxon>Diaphorobacter</taxon>
    </lineage>
</organism>
<dbReference type="EMBL" id="CP060783">
    <property type="protein sequence ID" value="QNP47757.1"/>
    <property type="molecule type" value="Genomic_DNA"/>
</dbReference>
<dbReference type="Proteomes" id="UP000516028">
    <property type="component" value="Chromosome"/>
</dbReference>
<gene>
    <name evidence="1" type="ORF">H9K75_16475</name>
</gene>
<dbReference type="RefSeq" id="WP_187723437.1">
    <property type="nucleotide sequence ID" value="NZ_CP060783.1"/>
</dbReference>
<keyword evidence="2" id="KW-1185">Reference proteome</keyword>
<reference evidence="1 2" key="1">
    <citation type="submission" date="2020-08" db="EMBL/GenBank/DDBJ databases">
        <title>Genome sequence of Diaphorobacter aerolatus KACC 16536T.</title>
        <authorList>
            <person name="Hyun D.-W."/>
            <person name="Bae J.-W."/>
        </authorList>
    </citation>
    <scope>NUCLEOTIDE SEQUENCE [LARGE SCALE GENOMIC DNA]</scope>
    <source>
        <strain evidence="1 2">KACC 16536</strain>
    </source>
</reference>
<protein>
    <submittedName>
        <fullName evidence="1">Uncharacterized protein</fullName>
    </submittedName>
</protein>
<sequence length="90" mass="10238">MFDFGLDALGLIALQGIRFVDKVVVDLILTALAKDQRFIDQLVLTRRLEGELRHLLVIVFIIRVRIPENDGGGTRCGRRPGRWLQGRLDL</sequence>
<dbReference type="AlphaFoldDB" id="A0A7H0GHJ1"/>
<accession>A0A7H0GHJ1</accession>
<evidence type="ECO:0000313" key="1">
    <source>
        <dbReference type="EMBL" id="QNP47757.1"/>
    </source>
</evidence>
<proteinExistence type="predicted"/>
<name>A0A7H0GHJ1_9BURK</name>
<dbReference type="KEGG" id="daer:H9K75_16475"/>
<evidence type="ECO:0000313" key="2">
    <source>
        <dbReference type="Proteomes" id="UP000516028"/>
    </source>
</evidence>